<evidence type="ECO:0000313" key="4">
    <source>
        <dbReference type="Proteomes" id="UP000683429"/>
    </source>
</evidence>
<protein>
    <submittedName>
        <fullName evidence="2">Polyketide cyclase / dehydrase and lipid transport</fullName>
    </submittedName>
    <submittedName>
        <fullName evidence="1">SRPBCC family protein</fullName>
    </submittedName>
</protein>
<evidence type="ECO:0000313" key="2">
    <source>
        <dbReference type="EMBL" id="SEO76807.1"/>
    </source>
</evidence>
<dbReference type="InterPro" id="IPR023393">
    <property type="entry name" value="START-like_dom_sf"/>
</dbReference>
<dbReference type="AlphaFoldDB" id="A0A1H8SE23"/>
<reference evidence="2 3" key="1">
    <citation type="submission" date="2016-10" db="EMBL/GenBank/DDBJ databases">
        <authorList>
            <person name="de Groot N.N."/>
        </authorList>
    </citation>
    <scope>NUCLEOTIDE SEQUENCE [LARGE SCALE GENOMIC DNA]</scope>
    <source>
        <strain evidence="2 3">CGMCC 1.10238</strain>
    </source>
</reference>
<accession>A0A1H8SE23</accession>
<keyword evidence="4" id="KW-1185">Reference proteome</keyword>
<evidence type="ECO:0000313" key="1">
    <source>
        <dbReference type="EMBL" id="QWU16756.1"/>
    </source>
</evidence>
<reference evidence="1 4" key="2">
    <citation type="submission" date="2021-06" db="EMBL/GenBank/DDBJ databases">
        <title>Whole genome sequence of Paenibacillus sophorae DSM23020 for comparative genomics.</title>
        <authorList>
            <person name="Kim M.-J."/>
            <person name="Lee G."/>
            <person name="Shin J.-H."/>
        </authorList>
    </citation>
    <scope>NUCLEOTIDE SEQUENCE [LARGE SCALE GENOMIC DNA]</scope>
    <source>
        <strain evidence="1 4">DSM 23020</strain>
    </source>
</reference>
<dbReference type="InterPro" id="IPR019587">
    <property type="entry name" value="Polyketide_cyclase/dehydratase"/>
</dbReference>
<dbReference type="Proteomes" id="UP000683429">
    <property type="component" value="Chromosome"/>
</dbReference>
<dbReference type="STRING" id="1333845.SAMN04487895_111131"/>
<evidence type="ECO:0000313" key="3">
    <source>
        <dbReference type="Proteomes" id="UP000198809"/>
    </source>
</evidence>
<name>A0A1H8SE23_9BACL</name>
<dbReference type="Pfam" id="PF10604">
    <property type="entry name" value="Polyketide_cyc2"/>
    <property type="match status" value="1"/>
</dbReference>
<proteinExistence type="predicted"/>
<dbReference type="Gene3D" id="3.30.530.20">
    <property type="match status" value="1"/>
</dbReference>
<dbReference type="RefSeq" id="WP_216700465.1">
    <property type="nucleotide sequence ID" value="NZ_CP076607.1"/>
</dbReference>
<dbReference type="EMBL" id="FODH01000011">
    <property type="protein sequence ID" value="SEO76807.1"/>
    <property type="molecule type" value="Genomic_DNA"/>
</dbReference>
<dbReference type="SUPFAM" id="SSF55961">
    <property type="entry name" value="Bet v1-like"/>
    <property type="match status" value="1"/>
</dbReference>
<gene>
    <name evidence="1" type="ORF">KP014_05960</name>
    <name evidence="2" type="ORF">SAMN04487895_111131</name>
</gene>
<dbReference type="EMBL" id="CP076607">
    <property type="protein sequence ID" value="QWU16756.1"/>
    <property type="molecule type" value="Genomic_DNA"/>
</dbReference>
<sequence length="185" mass="20350">MLKRSFKSKAFTMSFLLLILILIGGVIFSTRYPDDSQRTTVDVDRNAQVIVDLSIEIEAPQQTVWRIQTGIDQWPTWQKNVSQARLSGPLAVGSTFQWETHGLPIVSTIREVDPMRRIVWGGPAQGIEGVHVWTITPTSKGVVVHTTESWDGPPVAADPDGMRAALTSSLNAWLADLKTTAEAAN</sequence>
<dbReference type="Proteomes" id="UP000198809">
    <property type="component" value="Unassembled WGS sequence"/>
</dbReference>
<organism evidence="2 3">
    <name type="scientific">Paenibacillus sophorae</name>
    <dbReference type="NCBI Taxonomy" id="1333845"/>
    <lineage>
        <taxon>Bacteria</taxon>
        <taxon>Bacillati</taxon>
        <taxon>Bacillota</taxon>
        <taxon>Bacilli</taxon>
        <taxon>Bacillales</taxon>
        <taxon>Paenibacillaceae</taxon>
        <taxon>Paenibacillus</taxon>
    </lineage>
</organism>